<name>A0A1R1X723_9FUNG</name>
<dbReference type="InterPro" id="IPR001995">
    <property type="entry name" value="Peptidase_A2_cat"/>
</dbReference>
<evidence type="ECO:0000259" key="3">
    <source>
        <dbReference type="PROSITE" id="PS50175"/>
    </source>
</evidence>
<feature type="domain" description="Peptidase A2" evidence="3">
    <location>
        <begin position="319"/>
        <end position="399"/>
    </location>
</feature>
<evidence type="ECO:0000256" key="2">
    <source>
        <dbReference type="SAM" id="MobiDB-lite"/>
    </source>
</evidence>
<dbReference type="AlphaFoldDB" id="A0A1R1X723"/>
<comment type="caution">
    <text evidence="4">The sequence shown here is derived from an EMBL/GenBank/DDBJ whole genome shotgun (WGS) entry which is preliminary data.</text>
</comment>
<keyword evidence="5" id="KW-1185">Reference proteome</keyword>
<sequence>MDIFALCKMRKLETETMYEFNIRFRKILKKVSDKMYTMDWVKQTYLEIVSYIDKDLWWVLIQNNSVDTLEKLMEEAARLMELKELLKSNTETHVEMSNKKEAFTDIEDVKLKRDTGENAKKKEDEASVSRQIGEITESLRTLALLVTKERDRKDYRNLTRFNCGGKEHTASICKKPKSDGQSKTSEFKAFLVVEEPQDGTHYAFNLGAQNNKGMRLDFIADDNRERPINSISEAHKDPRTAASGNSEFTNRVLEAPVPMNLKEVLALQPKKVDELIEALKNLKKYKGKRTLLAHDVNKTNIFRNELLTYVLVHFEETPLPLFIDTGARYSIISSVTAKNLNVPINKLDNNIRIRPVKGDVIEVNEYADVPLKFEDNLVIPTRFIIIKGCAVPVLLGLDVLDKLKARINYEEEVFTLMHNKTRHNFQLYSEESLFEEFYSQAEDSSDSREESEATPSDSEESASYSDDESVPLFYSCVEGAISGTGIPSIEDLETDECEFTSTLESAFGNKNNAKVTSDNCAGVRVKLDITHLVSTEAEWRA</sequence>
<feature type="compositionally biased region" description="Acidic residues" evidence="2">
    <location>
        <begin position="457"/>
        <end position="467"/>
    </location>
</feature>
<feature type="region of interest" description="Disordered" evidence="2">
    <location>
        <begin position="439"/>
        <end position="467"/>
    </location>
</feature>
<evidence type="ECO:0000313" key="5">
    <source>
        <dbReference type="Proteomes" id="UP000187429"/>
    </source>
</evidence>
<dbReference type="PROSITE" id="PS50175">
    <property type="entry name" value="ASP_PROT_RETROV"/>
    <property type="match status" value="1"/>
</dbReference>
<dbReference type="SUPFAM" id="SSF50630">
    <property type="entry name" value="Acid proteases"/>
    <property type="match status" value="1"/>
</dbReference>
<dbReference type="GO" id="GO:0004190">
    <property type="term" value="F:aspartic-type endopeptidase activity"/>
    <property type="evidence" value="ECO:0007669"/>
    <property type="project" value="InterPro"/>
</dbReference>
<evidence type="ECO:0000256" key="1">
    <source>
        <dbReference type="ARBA" id="ARBA00022801"/>
    </source>
</evidence>
<protein>
    <recommendedName>
        <fullName evidence="3">Peptidase A2 domain-containing protein</fullName>
    </recommendedName>
</protein>
<reference evidence="5" key="1">
    <citation type="submission" date="2017-01" db="EMBL/GenBank/DDBJ databases">
        <authorList>
            <person name="Wang Y."/>
            <person name="White M."/>
            <person name="Kvist S."/>
            <person name="Moncalvo J.-M."/>
        </authorList>
    </citation>
    <scope>NUCLEOTIDE SEQUENCE [LARGE SCALE GENOMIC DNA]</scope>
    <source>
        <strain evidence="5">ID-206-W2</strain>
    </source>
</reference>
<keyword evidence="1" id="KW-0378">Hydrolase</keyword>
<proteinExistence type="predicted"/>
<dbReference type="Gene3D" id="2.40.70.10">
    <property type="entry name" value="Acid Proteases"/>
    <property type="match status" value="1"/>
</dbReference>
<dbReference type="OrthoDB" id="3863715at2759"/>
<gene>
    <name evidence="4" type="ORF">AYI69_g10262</name>
</gene>
<dbReference type="InterPro" id="IPR021109">
    <property type="entry name" value="Peptidase_aspartic_dom_sf"/>
</dbReference>
<dbReference type="Proteomes" id="UP000187429">
    <property type="component" value="Unassembled WGS sequence"/>
</dbReference>
<dbReference type="GO" id="GO:0006508">
    <property type="term" value="P:proteolysis"/>
    <property type="evidence" value="ECO:0007669"/>
    <property type="project" value="InterPro"/>
</dbReference>
<dbReference type="EMBL" id="LSSM01006631">
    <property type="protein sequence ID" value="OMJ10387.1"/>
    <property type="molecule type" value="Genomic_DNA"/>
</dbReference>
<evidence type="ECO:0000313" key="4">
    <source>
        <dbReference type="EMBL" id="OMJ10387.1"/>
    </source>
</evidence>
<dbReference type="Pfam" id="PF13975">
    <property type="entry name" value="gag-asp_proteas"/>
    <property type="match status" value="1"/>
</dbReference>
<accession>A0A1R1X723</accession>
<organism evidence="4 5">
    <name type="scientific">Smittium culicis</name>
    <dbReference type="NCBI Taxonomy" id="133412"/>
    <lineage>
        <taxon>Eukaryota</taxon>
        <taxon>Fungi</taxon>
        <taxon>Fungi incertae sedis</taxon>
        <taxon>Zoopagomycota</taxon>
        <taxon>Kickxellomycotina</taxon>
        <taxon>Harpellomycetes</taxon>
        <taxon>Harpellales</taxon>
        <taxon>Legeriomycetaceae</taxon>
        <taxon>Smittium</taxon>
    </lineage>
</organism>